<dbReference type="PROSITE" id="PS50222">
    <property type="entry name" value="EF_HAND_2"/>
    <property type="match status" value="2"/>
</dbReference>
<dbReference type="EMBL" id="FUWR01000007">
    <property type="protein sequence ID" value="SJZ78656.1"/>
    <property type="molecule type" value="Genomic_DNA"/>
</dbReference>
<accession>A0A1T4NHW3</accession>
<feature type="signal peptide" evidence="1">
    <location>
        <begin position="1"/>
        <end position="22"/>
    </location>
</feature>
<dbReference type="PROSITE" id="PS00018">
    <property type="entry name" value="EF_HAND_1"/>
    <property type="match status" value="2"/>
</dbReference>
<dbReference type="AlphaFoldDB" id="A0A1T4NHW3"/>
<name>A0A1T4NHW3_9BACT</name>
<dbReference type="Gene3D" id="1.10.238.10">
    <property type="entry name" value="EF-hand"/>
    <property type="match status" value="1"/>
</dbReference>
<organism evidence="3 4">
    <name type="scientific">Trichlorobacter thiogenes</name>
    <dbReference type="NCBI Taxonomy" id="115783"/>
    <lineage>
        <taxon>Bacteria</taxon>
        <taxon>Pseudomonadati</taxon>
        <taxon>Thermodesulfobacteriota</taxon>
        <taxon>Desulfuromonadia</taxon>
        <taxon>Geobacterales</taxon>
        <taxon>Geobacteraceae</taxon>
        <taxon>Trichlorobacter</taxon>
    </lineage>
</organism>
<dbReference type="InterPro" id="IPR002048">
    <property type="entry name" value="EF_hand_dom"/>
</dbReference>
<dbReference type="CDD" id="cd00051">
    <property type="entry name" value="EFh"/>
    <property type="match status" value="1"/>
</dbReference>
<keyword evidence="4" id="KW-1185">Reference proteome</keyword>
<dbReference type="SUPFAM" id="SSF47473">
    <property type="entry name" value="EF-hand"/>
    <property type="match status" value="1"/>
</dbReference>
<dbReference type="Pfam" id="PF13202">
    <property type="entry name" value="EF-hand_5"/>
    <property type="match status" value="2"/>
</dbReference>
<proteinExistence type="predicted"/>
<dbReference type="InterPro" id="IPR011992">
    <property type="entry name" value="EF-hand-dom_pair"/>
</dbReference>
<evidence type="ECO:0000259" key="2">
    <source>
        <dbReference type="PROSITE" id="PS50222"/>
    </source>
</evidence>
<feature type="domain" description="EF-hand" evidence="2">
    <location>
        <begin position="26"/>
        <end position="54"/>
    </location>
</feature>
<dbReference type="GO" id="GO:0005509">
    <property type="term" value="F:calcium ion binding"/>
    <property type="evidence" value="ECO:0007669"/>
    <property type="project" value="InterPro"/>
</dbReference>
<sequence>MKHVVRITALVLALVLPVAAVAGDTKLFNAIDTDKSGTVSRDELLKADLHLVTTPKGQQVVKRDMVKAGTAAAMTEEQKKRLFDQVDTDKSGHISKKEWSRASRDGLILLKF</sequence>
<evidence type="ECO:0000313" key="3">
    <source>
        <dbReference type="EMBL" id="SJZ78656.1"/>
    </source>
</evidence>
<protein>
    <submittedName>
        <fullName evidence="3">EF hand</fullName>
    </submittedName>
</protein>
<evidence type="ECO:0000313" key="4">
    <source>
        <dbReference type="Proteomes" id="UP000190102"/>
    </source>
</evidence>
<keyword evidence="1" id="KW-0732">Signal</keyword>
<gene>
    <name evidence="3" type="ORF">SAMN02745119_01633</name>
</gene>
<dbReference type="Proteomes" id="UP000190102">
    <property type="component" value="Unassembled WGS sequence"/>
</dbReference>
<reference evidence="4" key="1">
    <citation type="submission" date="2017-02" db="EMBL/GenBank/DDBJ databases">
        <authorList>
            <person name="Varghese N."/>
            <person name="Submissions S."/>
        </authorList>
    </citation>
    <scope>NUCLEOTIDE SEQUENCE [LARGE SCALE GENOMIC DNA]</scope>
    <source>
        <strain evidence="4">ATCC BAA-34</strain>
    </source>
</reference>
<feature type="chain" id="PRO_5010537223" evidence="1">
    <location>
        <begin position="23"/>
        <end position="112"/>
    </location>
</feature>
<feature type="domain" description="EF-hand" evidence="2">
    <location>
        <begin position="74"/>
        <end position="109"/>
    </location>
</feature>
<evidence type="ECO:0000256" key="1">
    <source>
        <dbReference type="SAM" id="SignalP"/>
    </source>
</evidence>
<dbReference type="STRING" id="115783.SAMN02745119_01633"/>
<dbReference type="InterPro" id="IPR018247">
    <property type="entry name" value="EF_Hand_1_Ca_BS"/>
</dbReference>